<accession>A0A6G7YCH0</accession>
<dbReference type="KEGG" id="npi:G7071_03320"/>
<evidence type="ECO:0000256" key="2">
    <source>
        <dbReference type="ARBA" id="ARBA00022777"/>
    </source>
</evidence>
<keyword evidence="1" id="KW-0808">Transferase</keyword>
<keyword evidence="3" id="KW-0805">Transcription regulation</keyword>
<dbReference type="Gene3D" id="3.30.450.40">
    <property type="match status" value="1"/>
</dbReference>
<evidence type="ECO:0000259" key="5">
    <source>
        <dbReference type="PROSITE" id="PS50921"/>
    </source>
</evidence>
<dbReference type="Pfam" id="PF03861">
    <property type="entry name" value="ANTAR"/>
    <property type="match status" value="1"/>
</dbReference>
<evidence type="ECO:0000256" key="3">
    <source>
        <dbReference type="ARBA" id="ARBA00023015"/>
    </source>
</evidence>
<name>A0A6G7YCH0_9ACTN</name>
<dbReference type="InterPro" id="IPR011006">
    <property type="entry name" value="CheY-like_superfamily"/>
</dbReference>
<organism evidence="6 7">
    <name type="scientific">Nocardioides piscis</name>
    <dbReference type="NCBI Taxonomy" id="2714938"/>
    <lineage>
        <taxon>Bacteria</taxon>
        <taxon>Bacillati</taxon>
        <taxon>Actinomycetota</taxon>
        <taxon>Actinomycetes</taxon>
        <taxon>Propionibacteriales</taxon>
        <taxon>Nocardioidaceae</taxon>
        <taxon>Nocardioides</taxon>
    </lineage>
</organism>
<dbReference type="InterPro" id="IPR012074">
    <property type="entry name" value="GAF_ANTAR"/>
</dbReference>
<dbReference type="PIRSF" id="PIRSF036625">
    <property type="entry name" value="GAF_ANTAR"/>
    <property type="match status" value="1"/>
</dbReference>
<gene>
    <name evidence="6" type="ORF">G7071_03320</name>
</gene>
<dbReference type="PROSITE" id="PS50921">
    <property type="entry name" value="ANTAR"/>
    <property type="match status" value="1"/>
</dbReference>
<dbReference type="InterPro" id="IPR005561">
    <property type="entry name" value="ANTAR"/>
</dbReference>
<dbReference type="SUPFAM" id="SSF52172">
    <property type="entry name" value="CheY-like"/>
    <property type="match status" value="1"/>
</dbReference>
<dbReference type="GO" id="GO:0003723">
    <property type="term" value="F:RNA binding"/>
    <property type="evidence" value="ECO:0007669"/>
    <property type="project" value="InterPro"/>
</dbReference>
<dbReference type="RefSeq" id="WP_166314872.1">
    <property type="nucleotide sequence ID" value="NZ_CP049866.1"/>
</dbReference>
<dbReference type="SMART" id="SM00065">
    <property type="entry name" value="GAF"/>
    <property type="match status" value="1"/>
</dbReference>
<dbReference type="EMBL" id="CP049866">
    <property type="protein sequence ID" value="QIK74604.1"/>
    <property type="molecule type" value="Genomic_DNA"/>
</dbReference>
<dbReference type="Pfam" id="PF13185">
    <property type="entry name" value="GAF_2"/>
    <property type="match status" value="1"/>
</dbReference>
<protein>
    <submittedName>
        <fullName evidence="6">GAF and ANTAR domain-containing protein</fullName>
    </submittedName>
</protein>
<dbReference type="SUPFAM" id="SSF55781">
    <property type="entry name" value="GAF domain-like"/>
    <property type="match status" value="1"/>
</dbReference>
<dbReference type="InterPro" id="IPR003018">
    <property type="entry name" value="GAF"/>
</dbReference>
<evidence type="ECO:0000256" key="4">
    <source>
        <dbReference type="ARBA" id="ARBA00023163"/>
    </source>
</evidence>
<dbReference type="Proteomes" id="UP000502035">
    <property type="component" value="Chromosome"/>
</dbReference>
<evidence type="ECO:0000313" key="7">
    <source>
        <dbReference type="Proteomes" id="UP000502035"/>
    </source>
</evidence>
<keyword evidence="7" id="KW-1185">Reference proteome</keyword>
<dbReference type="InterPro" id="IPR036388">
    <property type="entry name" value="WH-like_DNA-bd_sf"/>
</dbReference>
<dbReference type="InterPro" id="IPR029016">
    <property type="entry name" value="GAF-like_dom_sf"/>
</dbReference>
<evidence type="ECO:0000313" key="6">
    <source>
        <dbReference type="EMBL" id="QIK74604.1"/>
    </source>
</evidence>
<sequence>MPSPDVGEFAAIAADLHAEPDADVTARNIVEHGVDIVAQAEHVSLTIALAGGGHTTLAATSELAEKVDMLQYELDEGPCIQVADGASWFCSGDVTSDPRWPRWGPAAGEHGVRSVLAVRLDTVDKSSNGALNFFSTQSGAFSESEIVDVAQVYAVHAANALSAACTAAGLQTALTSRHTIGLAQGILMERYRLDQQRSFDLLRRTSSVHNIKLRDLASTLVETGQLPGQPPSPG</sequence>
<proteinExistence type="predicted"/>
<dbReference type="Gene3D" id="1.10.10.10">
    <property type="entry name" value="Winged helix-like DNA-binding domain superfamily/Winged helix DNA-binding domain"/>
    <property type="match status" value="1"/>
</dbReference>
<feature type="domain" description="ANTAR" evidence="5">
    <location>
        <begin position="160"/>
        <end position="221"/>
    </location>
</feature>
<dbReference type="AlphaFoldDB" id="A0A6G7YCH0"/>
<dbReference type="SMART" id="SM01012">
    <property type="entry name" value="ANTAR"/>
    <property type="match status" value="1"/>
</dbReference>
<reference evidence="6 7" key="1">
    <citation type="submission" date="2020-03" db="EMBL/GenBank/DDBJ databases">
        <title>Nocardioides sp. nov., isolated from fish.</title>
        <authorList>
            <person name="Hyun D.-W."/>
            <person name="Bae J.-W."/>
        </authorList>
    </citation>
    <scope>NUCLEOTIDE SEQUENCE [LARGE SCALE GENOMIC DNA]</scope>
    <source>
        <strain evidence="6 7">HDW12A</strain>
    </source>
</reference>
<keyword evidence="2" id="KW-0418">Kinase</keyword>
<evidence type="ECO:0000256" key="1">
    <source>
        <dbReference type="ARBA" id="ARBA00022679"/>
    </source>
</evidence>
<keyword evidence="4" id="KW-0804">Transcription</keyword>
<dbReference type="GO" id="GO:0016301">
    <property type="term" value="F:kinase activity"/>
    <property type="evidence" value="ECO:0007669"/>
    <property type="project" value="UniProtKB-KW"/>
</dbReference>